<dbReference type="InterPro" id="IPR018357">
    <property type="entry name" value="Hexapep_transf_CS"/>
</dbReference>
<keyword evidence="6" id="KW-1185">Reference proteome</keyword>
<dbReference type="Gene3D" id="2.160.10.10">
    <property type="entry name" value="Hexapeptide repeat proteins"/>
    <property type="match status" value="1"/>
</dbReference>
<reference evidence="4 6" key="2">
    <citation type="submission" date="2024-09" db="EMBL/GenBank/DDBJ databases">
        <title>Molecular characterization of Carbapenemase-producing Enterobacter cloacae Complex from Infections in Argentina.</title>
        <authorList>
            <person name="De Mendieta J.M."/>
            <person name="Gomez S."/>
        </authorList>
    </citation>
    <scope>NUCLEOTIDE SEQUENCE [LARGE SCALE GENOMIC DNA]</scope>
    <source>
        <strain evidence="4 6">M23267</strain>
    </source>
</reference>
<name>A0AA96M0V3_9ENTR</name>
<dbReference type="PANTHER" id="PTHR23416:SF78">
    <property type="entry name" value="LIPOPOLYSACCHARIDE BIOSYNTHESIS O-ACETYL TRANSFERASE WBBJ-RELATED"/>
    <property type="match status" value="1"/>
</dbReference>
<dbReference type="InterPro" id="IPR011004">
    <property type="entry name" value="Trimer_LpxA-like_sf"/>
</dbReference>
<keyword evidence="2" id="KW-0677">Repeat</keyword>
<dbReference type="SUPFAM" id="SSF51161">
    <property type="entry name" value="Trimeric LpxA-like enzymes"/>
    <property type="match status" value="1"/>
</dbReference>
<dbReference type="AlphaFoldDB" id="A0AA96M0V3"/>
<evidence type="ECO:0000256" key="2">
    <source>
        <dbReference type="ARBA" id="ARBA00022737"/>
    </source>
</evidence>
<sequence length="187" mass="20463">MTMALMFWRLIKMPRVFKNRALNLVYKIFYRKNVRVDWRGVKIINPEGIEIGNDFSAGQGLWLQAVNPNSRLIIGDQVNFSDYVHVGALNKVIISSGCLIGSKVHITDHSHGLTSELNKQADTPPNQRVLYSKGPVIIEKNVWIGDGVVILSGVRIGCGAVVGANSVVTKDVAPFTVVAGVPAKKID</sequence>
<evidence type="ECO:0000256" key="1">
    <source>
        <dbReference type="ARBA" id="ARBA00022679"/>
    </source>
</evidence>
<dbReference type="GO" id="GO:0016747">
    <property type="term" value="F:acyltransferase activity, transferring groups other than amino-acyl groups"/>
    <property type="evidence" value="ECO:0007669"/>
    <property type="project" value="UniProtKB-ARBA"/>
</dbReference>
<dbReference type="KEGG" id="echu:RQP59_15580"/>
<evidence type="ECO:0000313" key="5">
    <source>
        <dbReference type="EMBL" id="WNS36498.1"/>
    </source>
</evidence>
<protein>
    <submittedName>
        <fullName evidence="5">Acyltransferase</fullName>
        <ecNumber evidence="5">2.3.1.-</ecNumber>
    </submittedName>
</protein>
<dbReference type="Pfam" id="PF00132">
    <property type="entry name" value="Hexapep"/>
    <property type="match status" value="1"/>
</dbReference>
<gene>
    <name evidence="4" type="ORF">ACE3KR_10355</name>
    <name evidence="5" type="ORF">RQP59_15580</name>
</gene>
<accession>A0AA96M0V3</accession>
<dbReference type="CDD" id="cd04647">
    <property type="entry name" value="LbH_MAT_like"/>
    <property type="match status" value="1"/>
</dbReference>
<dbReference type="InterPro" id="IPR051159">
    <property type="entry name" value="Hexapeptide_acetyltransf"/>
</dbReference>
<dbReference type="EMBL" id="JBHGSI010000002">
    <property type="protein sequence ID" value="MFB4719282.1"/>
    <property type="molecule type" value="Genomic_DNA"/>
</dbReference>
<dbReference type="Proteomes" id="UP001577381">
    <property type="component" value="Unassembled WGS sequence"/>
</dbReference>
<dbReference type="PANTHER" id="PTHR23416">
    <property type="entry name" value="SIALIC ACID SYNTHASE-RELATED"/>
    <property type="match status" value="1"/>
</dbReference>
<dbReference type="EC" id="2.3.1.-" evidence="5"/>
<evidence type="ECO:0000256" key="3">
    <source>
        <dbReference type="ARBA" id="ARBA00023315"/>
    </source>
</evidence>
<dbReference type="RefSeq" id="WP_271079768.1">
    <property type="nucleotide sequence ID" value="NZ_CP135253.1"/>
</dbReference>
<keyword evidence="1 5" id="KW-0808">Transferase</keyword>
<keyword evidence="3 5" id="KW-0012">Acyltransferase</keyword>
<evidence type="ECO:0000313" key="4">
    <source>
        <dbReference type="EMBL" id="MFB4719282.1"/>
    </source>
</evidence>
<dbReference type="PROSITE" id="PS00101">
    <property type="entry name" value="HEXAPEP_TRANSFERASES"/>
    <property type="match status" value="1"/>
</dbReference>
<dbReference type="InterPro" id="IPR001451">
    <property type="entry name" value="Hexapep"/>
</dbReference>
<evidence type="ECO:0000313" key="6">
    <source>
        <dbReference type="Proteomes" id="UP001577381"/>
    </source>
</evidence>
<reference evidence="5" key="1">
    <citation type="submission" date="2023-09" db="EMBL/GenBank/DDBJ databases">
        <title>Coexistence of blaNDM-1 and blaKPC-2 in Enterobacter chuandaensis.</title>
        <authorList>
            <person name="Chen R."/>
        </authorList>
    </citation>
    <scope>NUCLEOTIDE SEQUENCE</scope>
    <source>
        <strain evidence="5">FAHZZU5885</strain>
    </source>
</reference>
<proteinExistence type="predicted"/>
<organism evidence="5">
    <name type="scientific">Enterobacter chuandaensis</name>
    <dbReference type="NCBI Taxonomy" id="2497875"/>
    <lineage>
        <taxon>Bacteria</taxon>
        <taxon>Pseudomonadati</taxon>
        <taxon>Pseudomonadota</taxon>
        <taxon>Gammaproteobacteria</taxon>
        <taxon>Enterobacterales</taxon>
        <taxon>Enterobacteriaceae</taxon>
        <taxon>Enterobacter</taxon>
        <taxon>Enterobacter cloacae complex</taxon>
    </lineage>
</organism>
<dbReference type="EMBL" id="CP135253">
    <property type="protein sequence ID" value="WNS36498.1"/>
    <property type="molecule type" value="Genomic_DNA"/>
</dbReference>